<evidence type="ECO:0000256" key="6">
    <source>
        <dbReference type="ARBA" id="ARBA00022840"/>
    </source>
</evidence>
<gene>
    <name evidence="11" type="ORF">JX360_14090</name>
</gene>
<dbReference type="RefSeq" id="WP_244352151.1">
    <property type="nucleotide sequence ID" value="NZ_JAFIRA010000043.1"/>
</dbReference>
<evidence type="ECO:0000256" key="2">
    <source>
        <dbReference type="ARBA" id="ARBA00006683"/>
    </source>
</evidence>
<keyword evidence="11" id="KW-0808">Transferase</keyword>
<dbReference type="CDD" id="cd05387">
    <property type="entry name" value="BY-kinase"/>
    <property type="match status" value="1"/>
</dbReference>
<dbReference type="InterPro" id="IPR032807">
    <property type="entry name" value="GNVR"/>
</dbReference>
<feature type="domain" description="Polysaccharide chain length determinant N-terminal" evidence="9">
    <location>
        <begin position="30"/>
        <end position="110"/>
    </location>
</feature>
<dbReference type="PANTHER" id="PTHR32309">
    <property type="entry name" value="TYROSINE-PROTEIN KINASE"/>
    <property type="match status" value="1"/>
</dbReference>
<dbReference type="InterPro" id="IPR003856">
    <property type="entry name" value="LPS_length_determ_N"/>
</dbReference>
<evidence type="ECO:0000256" key="3">
    <source>
        <dbReference type="ARBA" id="ARBA00022475"/>
    </source>
</evidence>
<keyword evidence="12" id="KW-1185">Reference proteome</keyword>
<evidence type="ECO:0000313" key="12">
    <source>
        <dbReference type="Proteomes" id="UP000830835"/>
    </source>
</evidence>
<dbReference type="Pfam" id="PF02706">
    <property type="entry name" value="Wzz"/>
    <property type="match status" value="1"/>
</dbReference>
<keyword evidence="8" id="KW-0472">Membrane</keyword>
<dbReference type="Pfam" id="PF13807">
    <property type="entry name" value="GNVR"/>
    <property type="match status" value="1"/>
</dbReference>
<dbReference type="Proteomes" id="UP000830835">
    <property type="component" value="Unassembled WGS sequence"/>
</dbReference>
<comment type="similarity">
    <text evidence="2">Belongs to the CpsC/CapA family.</text>
</comment>
<dbReference type="EC" id="2.7.10.2" evidence="11"/>
<accession>A0ABT0CE66</accession>
<dbReference type="NCBIfam" id="TIGR01007">
    <property type="entry name" value="eps_fam"/>
    <property type="match status" value="1"/>
</dbReference>
<reference evidence="11" key="1">
    <citation type="submission" date="2021-02" db="EMBL/GenBank/DDBJ databases">
        <title>The CRISPR/cas machinery reduction and long-range gene transfer in the hot spring cyanobacterium Synechococcus.</title>
        <authorList>
            <person name="Dvorak P."/>
            <person name="Jahodarova E."/>
            <person name="Hasler P."/>
            <person name="Poulickova A."/>
        </authorList>
    </citation>
    <scope>NUCLEOTIDE SEQUENCE</scope>
    <source>
        <strain evidence="11">Rupite</strain>
    </source>
</reference>
<evidence type="ECO:0000259" key="10">
    <source>
        <dbReference type="Pfam" id="PF13807"/>
    </source>
</evidence>
<dbReference type="InterPro" id="IPR005702">
    <property type="entry name" value="Wzc-like_C"/>
</dbReference>
<evidence type="ECO:0000259" key="9">
    <source>
        <dbReference type="Pfam" id="PF02706"/>
    </source>
</evidence>
<dbReference type="GO" id="GO:0004715">
    <property type="term" value="F:non-membrane spanning protein tyrosine kinase activity"/>
    <property type="evidence" value="ECO:0007669"/>
    <property type="project" value="UniProtKB-EC"/>
</dbReference>
<feature type="domain" description="Tyrosine-protein kinase G-rich" evidence="10">
    <location>
        <begin position="419"/>
        <end position="496"/>
    </location>
</feature>
<keyword evidence="3" id="KW-1003">Cell membrane</keyword>
<evidence type="ECO:0000256" key="5">
    <source>
        <dbReference type="ARBA" id="ARBA00022741"/>
    </source>
</evidence>
<comment type="subcellular location">
    <subcellularLocation>
        <location evidence="1">Cell membrane</location>
        <topology evidence="1">Multi-pass membrane protein</topology>
    </subcellularLocation>
</comment>
<comment type="caution">
    <text evidence="11">The sequence shown here is derived from an EMBL/GenBank/DDBJ whole genome shotgun (WGS) entry which is preliminary data.</text>
</comment>
<protein>
    <submittedName>
        <fullName evidence="11">Polysaccharide biosynthesis tyrosine autokinase</fullName>
        <ecNumber evidence="11">2.7.10.2</ecNumber>
    </submittedName>
</protein>
<evidence type="ECO:0000256" key="4">
    <source>
        <dbReference type="ARBA" id="ARBA00022692"/>
    </source>
</evidence>
<dbReference type="InterPro" id="IPR050445">
    <property type="entry name" value="Bact_polysacc_biosynth/exp"/>
</dbReference>
<organism evidence="11 12">
    <name type="scientific">Thermostichus vulcanus str. 'Rupite'</name>
    <dbReference type="NCBI Taxonomy" id="2813851"/>
    <lineage>
        <taxon>Bacteria</taxon>
        <taxon>Bacillati</taxon>
        <taxon>Cyanobacteriota</taxon>
        <taxon>Cyanophyceae</taxon>
        <taxon>Thermostichales</taxon>
        <taxon>Thermostichaceae</taxon>
        <taxon>Thermostichus</taxon>
    </lineage>
</organism>
<proteinExistence type="inferred from homology"/>
<dbReference type="SUPFAM" id="SSF52540">
    <property type="entry name" value="P-loop containing nucleoside triphosphate hydrolases"/>
    <property type="match status" value="1"/>
</dbReference>
<keyword evidence="4" id="KW-0812">Transmembrane</keyword>
<keyword evidence="6" id="KW-0067">ATP-binding</keyword>
<dbReference type="InterPro" id="IPR033756">
    <property type="entry name" value="YlxH/NBP35"/>
</dbReference>
<keyword evidence="5" id="KW-0547">Nucleotide-binding</keyword>
<evidence type="ECO:0000256" key="1">
    <source>
        <dbReference type="ARBA" id="ARBA00004651"/>
    </source>
</evidence>
<keyword evidence="7" id="KW-1133">Transmembrane helix</keyword>
<sequence>MQSSKAYPAPGPELLASDQLLSAPLYPEPDLWQALRRRWFPAVVMAGAVFTAVFTYTNAQTPRYQSETLILLDRQATLPVVDAGQPVSVNRDLSTEIQILRSRPLVERAMMRLTDPFQNTPAEVVIPNLTIRQVGNADVLSVAYVDTEPERIKAVLDALGSTYVDYSLESRRSQASSAIAFIEEQLPEARAALEQSTSAIRQFRETHRIVDPDSFGQSVVEIRQTLAGQIQQSQIAINQIRQREQVLLSQLGQDPATSLEMTTLSQDGGYQTLAAQLQQAELDLALERIRFREDYPTVQDLQARRDRILALLQQRIEQVLGRAMPVNPSTEQATLPLPIMSDSLVGEPNSQTGIVNVGSMANSTANGAGIPGSNVPLQQTLAQQVMQARVELAVHNAQLASLRQVEDEIAQEFDRIPQLQQVYTELQRQNAVESQLVNTFLSRLQELRITEAQEISPWRVLQPAGIPKIPISPNRQRNLVLGLFAGGLLGVGTALLLERMDQRIKGVEEAKAFTSLAMLGAVPKVALEGLVMGEEQRQNYKQMPFTEAFRSAALNLGYLGSSEEMRTLCFTSALSGEGKSTVTFHLAKALAELGHKVLLVDADMRKPTQHKMIQETNAVGLSTALVGETTWQNALHSVITDRFHLLSSGPMPPNPVALLGSPTMTRLLREWRQAYRYVLLDTPPIVGIADAQSVANQMDGVVLVLGLERASRPSVARALELLRSGQDRLVGMIINLLDARHDGYALVD</sequence>
<dbReference type="PANTHER" id="PTHR32309:SF13">
    <property type="entry name" value="FERRIC ENTEROBACTIN TRANSPORT PROTEIN FEPE"/>
    <property type="match status" value="1"/>
</dbReference>
<dbReference type="EMBL" id="JAFIRA010000043">
    <property type="protein sequence ID" value="MCJ2544019.1"/>
    <property type="molecule type" value="Genomic_DNA"/>
</dbReference>
<evidence type="ECO:0000256" key="7">
    <source>
        <dbReference type="ARBA" id="ARBA00022989"/>
    </source>
</evidence>
<evidence type="ECO:0000313" key="11">
    <source>
        <dbReference type="EMBL" id="MCJ2544019.1"/>
    </source>
</evidence>
<dbReference type="InterPro" id="IPR027417">
    <property type="entry name" value="P-loop_NTPase"/>
</dbReference>
<dbReference type="Gene3D" id="3.40.50.300">
    <property type="entry name" value="P-loop containing nucleotide triphosphate hydrolases"/>
    <property type="match status" value="1"/>
</dbReference>
<name>A0ABT0CE66_THEVL</name>
<dbReference type="Pfam" id="PF10609">
    <property type="entry name" value="ParA"/>
    <property type="match status" value="1"/>
</dbReference>
<evidence type="ECO:0000256" key="8">
    <source>
        <dbReference type="ARBA" id="ARBA00023136"/>
    </source>
</evidence>